<sequence length="154" mass="17618">MMVSLSFWVVVKETGKRTEESSYEHQRSKRQKVDDDSDPTSDLGTNFAGLDAATKRQTDKDKGNFDQPGMTKYMQDRWTTKEALKRVLSSMISKSGKLRSLARELKKNYAESATAECLKNLELQIKNVDSQYDLCNEAWAKGEVEDFQGEEFLE</sequence>
<evidence type="ECO:0000313" key="4">
    <source>
        <dbReference type="Proteomes" id="UP001152797"/>
    </source>
</evidence>
<feature type="compositionally biased region" description="Basic and acidic residues" evidence="1">
    <location>
        <begin position="15"/>
        <end position="34"/>
    </location>
</feature>
<dbReference type="Proteomes" id="UP001152797">
    <property type="component" value="Unassembled WGS sequence"/>
</dbReference>
<reference evidence="3 4" key="2">
    <citation type="submission" date="2024-05" db="EMBL/GenBank/DDBJ databases">
        <authorList>
            <person name="Chen Y."/>
            <person name="Shah S."/>
            <person name="Dougan E. K."/>
            <person name="Thang M."/>
            <person name="Chan C."/>
        </authorList>
    </citation>
    <scope>NUCLEOTIDE SEQUENCE [LARGE SCALE GENOMIC DNA]</scope>
</reference>
<proteinExistence type="predicted"/>
<dbReference type="AlphaFoldDB" id="A0A9P1CKR7"/>
<protein>
    <submittedName>
        <fullName evidence="3">Palmitoyl-monogalactosyldiacylglycerol delta-7 desaturase, chloroplastic</fullName>
    </submittedName>
</protein>
<feature type="compositionally biased region" description="Basic and acidic residues" evidence="1">
    <location>
        <begin position="53"/>
        <end position="64"/>
    </location>
</feature>
<feature type="region of interest" description="Disordered" evidence="1">
    <location>
        <begin position="15"/>
        <end position="71"/>
    </location>
</feature>
<gene>
    <name evidence="2" type="ORF">C1SCF055_LOCUS19996</name>
</gene>
<organism evidence="2">
    <name type="scientific">Cladocopium goreaui</name>
    <dbReference type="NCBI Taxonomy" id="2562237"/>
    <lineage>
        <taxon>Eukaryota</taxon>
        <taxon>Sar</taxon>
        <taxon>Alveolata</taxon>
        <taxon>Dinophyceae</taxon>
        <taxon>Suessiales</taxon>
        <taxon>Symbiodiniaceae</taxon>
        <taxon>Cladocopium</taxon>
    </lineage>
</organism>
<name>A0A9P1CKR7_9DINO</name>
<accession>A0A9P1CKR7</accession>
<dbReference type="EMBL" id="CAMXCT030001802">
    <property type="protein sequence ID" value="CAL4780538.1"/>
    <property type="molecule type" value="Genomic_DNA"/>
</dbReference>
<comment type="caution">
    <text evidence="2">The sequence shown here is derived from an EMBL/GenBank/DDBJ whole genome shotgun (WGS) entry which is preliminary data.</text>
</comment>
<evidence type="ECO:0000313" key="3">
    <source>
        <dbReference type="EMBL" id="CAL4780538.1"/>
    </source>
</evidence>
<keyword evidence="4" id="KW-1185">Reference proteome</keyword>
<dbReference type="EMBL" id="CAMXCT010001802">
    <property type="protein sequence ID" value="CAI3993226.1"/>
    <property type="molecule type" value="Genomic_DNA"/>
</dbReference>
<reference evidence="2" key="1">
    <citation type="submission" date="2022-10" db="EMBL/GenBank/DDBJ databases">
        <authorList>
            <person name="Chen Y."/>
            <person name="Dougan E. K."/>
            <person name="Chan C."/>
            <person name="Rhodes N."/>
            <person name="Thang M."/>
        </authorList>
    </citation>
    <scope>NUCLEOTIDE SEQUENCE</scope>
</reference>
<dbReference type="EMBL" id="CAMXCT020001802">
    <property type="protein sequence ID" value="CAL1146601.1"/>
    <property type="molecule type" value="Genomic_DNA"/>
</dbReference>
<evidence type="ECO:0000313" key="2">
    <source>
        <dbReference type="EMBL" id="CAI3993226.1"/>
    </source>
</evidence>
<evidence type="ECO:0000256" key="1">
    <source>
        <dbReference type="SAM" id="MobiDB-lite"/>
    </source>
</evidence>